<dbReference type="Proteomes" id="UP000032702">
    <property type="component" value="Unassembled WGS sequence"/>
</dbReference>
<dbReference type="GO" id="GO:0004563">
    <property type="term" value="F:beta-N-acetylhexosaminidase activity"/>
    <property type="evidence" value="ECO:0007669"/>
    <property type="project" value="UniProtKB-EC"/>
</dbReference>
<comment type="similarity">
    <text evidence="2">Belongs to the glycosyl hydrolase 3 family.</text>
</comment>
<dbReference type="InterPro" id="IPR050226">
    <property type="entry name" value="NagZ_Beta-hexosaminidase"/>
</dbReference>
<dbReference type="InterPro" id="IPR001764">
    <property type="entry name" value="Glyco_hydro_3_N"/>
</dbReference>
<sequence>MAGRWRGEPPSISIPPRVPVRSLPPVLLLVFLGTWASALASTPAGPPPAPPPSPSAPVDLDRVEALLSHLSLEDRIGQVMMVGFRGTVLDEEVESLVRGRRVGGVCLFKHNIHSARQVARLNDGLRRLLADHIPPFVALDQEGGNVVRVSDQVVRLPGNMALGATRSTELAYAAGRAQGEDLRRLGFNMNLAPVLDVNLNPHNPVIGIRSYGDSVSLVSEMGRAFARGQQEAGLVTVAKHFPGHGSTSTDSHEVLPVMRETREEVLTQMEPFRAVLQEGLDGLMTAHVAIPGLTGDSVPATLSPQVLEGLLRRDLGFDGLVLTDELEMEAIVQRYGVGRAAVLAMKAGADMVLVPWRPEKKTEVYEALLDAAHEGELPPERLEQAVRRILIAKLRRGLFEAPPLLEERLAAPPPPGNDEVAHLIARASVTLLRTKEGALPLSREARIAVITAEPSLGEALATRAPRVTQLTVPAYPSPSRRAALRRQARKAALQADVVVVGVINARQLELVTAAAATGRPVAVVSMGLPYLTEQVVEARAVLAVYSYQPAATDAAAAALFGEIGTPGRLPVNLRELHFGHGLELTGRKQAAATPGLSSSPASPSSSQEAGR</sequence>
<accession>Q08U63</accession>
<dbReference type="EMBL" id="AAMD01000134">
    <property type="protein sequence ID" value="EAU64030.1"/>
    <property type="molecule type" value="Genomic_DNA"/>
</dbReference>
<dbReference type="InterPro" id="IPR036881">
    <property type="entry name" value="Glyco_hydro_3_C_sf"/>
</dbReference>
<dbReference type="InterPro" id="IPR002772">
    <property type="entry name" value="Glyco_hydro_3_C"/>
</dbReference>
<dbReference type="NCBIfam" id="NF003740">
    <property type="entry name" value="PRK05337.1"/>
    <property type="match status" value="1"/>
</dbReference>
<comment type="caution">
    <text evidence="9">The sequence shown here is derived from an EMBL/GenBank/DDBJ whole genome shotgun (WGS) entry which is preliminary data.</text>
</comment>
<dbReference type="InterPro" id="IPR017853">
    <property type="entry name" value="GH"/>
</dbReference>
<name>Q08U63_STIAD</name>
<dbReference type="GO" id="GO:0009254">
    <property type="term" value="P:peptidoglycan turnover"/>
    <property type="evidence" value="ECO:0007669"/>
    <property type="project" value="TreeGrafter"/>
</dbReference>
<dbReference type="Pfam" id="PF00933">
    <property type="entry name" value="Glyco_hydro_3"/>
    <property type="match status" value="1"/>
</dbReference>
<dbReference type="SUPFAM" id="SSF51445">
    <property type="entry name" value="(Trans)glycosidases"/>
    <property type="match status" value="1"/>
</dbReference>
<evidence type="ECO:0000259" key="8">
    <source>
        <dbReference type="Pfam" id="PF01915"/>
    </source>
</evidence>
<dbReference type="OrthoDB" id="9781691at2"/>
<comment type="catalytic activity">
    <reaction evidence="1">
        <text>Hydrolysis of terminal non-reducing N-acetyl-D-hexosamine residues in N-acetyl-beta-D-hexosaminides.</text>
        <dbReference type="EC" id="3.2.1.52"/>
    </reaction>
</comment>
<keyword evidence="4" id="KW-0378">Hydrolase</keyword>
<dbReference type="GO" id="GO:0005975">
    <property type="term" value="P:carbohydrate metabolic process"/>
    <property type="evidence" value="ECO:0007669"/>
    <property type="project" value="InterPro"/>
</dbReference>
<protein>
    <recommendedName>
        <fullName evidence="3">beta-N-acetylhexosaminidase</fullName>
        <ecNumber evidence="3">3.2.1.52</ecNumber>
    </recommendedName>
</protein>
<dbReference type="PANTHER" id="PTHR30480:SF13">
    <property type="entry name" value="BETA-HEXOSAMINIDASE"/>
    <property type="match status" value="1"/>
</dbReference>
<dbReference type="PRINTS" id="PR00133">
    <property type="entry name" value="GLHYDRLASE3"/>
</dbReference>
<proteinExistence type="inferred from homology"/>
<evidence type="ECO:0000313" key="10">
    <source>
        <dbReference type="Proteomes" id="UP000032702"/>
    </source>
</evidence>
<organism evidence="9 10">
    <name type="scientific">Stigmatella aurantiaca (strain DW4/3-1)</name>
    <dbReference type="NCBI Taxonomy" id="378806"/>
    <lineage>
        <taxon>Bacteria</taxon>
        <taxon>Pseudomonadati</taxon>
        <taxon>Myxococcota</taxon>
        <taxon>Myxococcia</taxon>
        <taxon>Myxococcales</taxon>
        <taxon>Cystobacterineae</taxon>
        <taxon>Archangiaceae</taxon>
        <taxon>Stigmatella</taxon>
    </lineage>
</organism>
<gene>
    <name evidence="9" type="ORF">STIAU_1602</name>
</gene>
<evidence type="ECO:0000259" key="7">
    <source>
        <dbReference type="Pfam" id="PF00933"/>
    </source>
</evidence>
<evidence type="ECO:0000256" key="2">
    <source>
        <dbReference type="ARBA" id="ARBA00005336"/>
    </source>
</evidence>
<keyword evidence="5" id="KW-0326">Glycosidase</keyword>
<feature type="domain" description="Glycoside hydrolase family 3 C-terminal" evidence="8">
    <location>
        <begin position="429"/>
        <end position="573"/>
    </location>
</feature>
<dbReference type="PATRIC" id="fig|378806.16.peg.2939"/>
<evidence type="ECO:0000256" key="4">
    <source>
        <dbReference type="ARBA" id="ARBA00022801"/>
    </source>
</evidence>
<dbReference type="SUPFAM" id="SSF52279">
    <property type="entry name" value="Beta-D-glucan exohydrolase, C-terminal domain"/>
    <property type="match status" value="1"/>
</dbReference>
<reference evidence="9 10" key="1">
    <citation type="submission" date="2006-04" db="EMBL/GenBank/DDBJ databases">
        <authorList>
            <person name="Nierman W.C."/>
        </authorList>
    </citation>
    <scope>NUCLEOTIDE SEQUENCE [LARGE SCALE GENOMIC DNA]</scope>
    <source>
        <strain evidence="9 10">DW4/3-1</strain>
    </source>
</reference>
<evidence type="ECO:0000256" key="1">
    <source>
        <dbReference type="ARBA" id="ARBA00001231"/>
    </source>
</evidence>
<evidence type="ECO:0000256" key="5">
    <source>
        <dbReference type="ARBA" id="ARBA00023295"/>
    </source>
</evidence>
<evidence type="ECO:0000256" key="6">
    <source>
        <dbReference type="SAM" id="MobiDB-lite"/>
    </source>
</evidence>
<dbReference type="EC" id="3.2.1.52" evidence="3"/>
<feature type="compositionally biased region" description="Low complexity" evidence="6">
    <location>
        <begin position="590"/>
        <end position="611"/>
    </location>
</feature>
<evidence type="ECO:0000256" key="3">
    <source>
        <dbReference type="ARBA" id="ARBA00012663"/>
    </source>
</evidence>
<dbReference type="Gene3D" id="3.40.50.1700">
    <property type="entry name" value="Glycoside hydrolase family 3 C-terminal domain"/>
    <property type="match status" value="1"/>
</dbReference>
<feature type="domain" description="Glycoside hydrolase family 3 N-terminal" evidence="7">
    <location>
        <begin position="72"/>
        <end position="390"/>
    </location>
</feature>
<evidence type="ECO:0000313" key="9">
    <source>
        <dbReference type="EMBL" id="EAU64030.1"/>
    </source>
</evidence>
<dbReference type="InterPro" id="IPR036962">
    <property type="entry name" value="Glyco_hydro_3_N_sf"/>
</dbReference>
<feature type="region of interest" description="Disordered" evidence="6">
    <location>
        <begin position="587"/>
        <end position="611"/>
    </location>
</feature>
<dbReference type="PANTHER" id="PTHR30480">
    <property type="entry name" value="BETA-HEXOSAMINIDASE-RELATED"/>
    <property type="match status" value="1"/>
</dbReference>
<dbReference type="Gene3D" id="3.20.20.300">
    <property type="entry name" value="Glycoside hydrolase, family 3, N-terminal domain"/>
    <property type="match status" value="1"/>
</dbReference>
<dbReference type="Pfam" id="PF01915">
    <property type="entry name" value="Glyco_hydro_3_C"/>
    <property type="match status" value="1"/>
</dbReference>
<dbReference type="AlphaFoldDB" id="Q08U63"/>